<dbReference type="SUPFAM" id="SSF101386">
    <property type="entry name" value="all-alpha NTP pyrophosphatases"/>
    <property type="match status" value="1"/>
</dbReference>
<dbReference type="RefSeq" id="WP_200354940.1">
    <property type="nucleotide sequence ID" value="NZ_JAENIL010000011.1"/>
</dbReference>
<dbReference type="Gene3D" id="1.10.4010.10">
    <property type="entry name" value="Type II deoxyuridine triphosphatase"/>
    <property type="match status" value="2"/>
</dbReference>
<evidence type="ECO:0000313" key="1">
    <source>
        <dbReference type="EMBL" id="MBK1876724.1"/>
    </source>
</evidence>
<dbReference type="InterPro" id="IPR014871">
    <property type="entry name" value="dUTPase/dCTP_pyrophosphatase"/>
</dbReference>
<organism evidence="1 2">
    <name type="scientific">Pelagicoccus mobilis</name>
    <dbReference type="NCBI Taxonomy" id="415221"/>
    <lineage>
        <taxon>Bacteria</taxon>
        <taxon>Pseudomonadati</taxon>
        <taxon>Verrucomicrobiota</taxon>
        <taxon>Opitutia</taxon>
        <taxon>Puniceicoccales</taxon>
        <taxon>Pelagicoccaceae</taxon>
        <taxon>Pelagicoccus</taxon>
    </lineage>
</organism>
<dbReference type="CDD" id="cd11527">
    <property type="entry name" value="NTP-PPase_dUTPase"/>
    <property type="match status" value="1"/>
</dbReference>
<name>A0A934VQQ0_9BACT</name>
<dbReference type="Pfam" id="PF08761">
    <property type="entry name" value="dUTPase_2"/>
    <property type="match status" value="1"/>
</dbReference>
<comment type="caution">
    <text evidence="1">The sequence shown here is derived from an EMBL/GenBank/DDBJ whole genome shotgun (WGS) entry which is preliminary data.</text>
</comment>
<dbReference type="AlphaFoldDB" id="A0A934VQQ0"/>
<evidence type="ECO:0000313" key="2">
    <source>
        <dbReference type="Proteomes" id="UP000617628"/>
    </source>
</evidence>
<gene>
    <name evidence="1" type="ORF">JIN87_07580</name>
</gene>
<keyword evidence="2" id="KW-1185">Reference proteome</keyword>
<dbReference type="Proteomes" id="UP000617628">
    <property type="component" value="Unassembled WGS sequence"/>
</dbReference>
<sequence length="123" mass="14600">MDKLQRIFEMQEELNARIGVNLKDIDEEEQAKWVLNYSRAMQQEMAELIDSVPWKWWAKYQDFDKQNARVEVIDLFHFLISLAQTLGMSADDVYDAYVAKNKVNHQRQESGYTEKDEADSRHI</sequence>
<dbReference type="EMBL" id="JAENIL010000011">
    <property type="protein sequence ID" value="MBK1876724.1"/>
    <property type="molecule type" value="Genomic_DNA"/>
</dbReference>
<reference evidence="1" key="1">
    <citation type="submission" date="2021-01" db="EMBL/GenBank/DDBJ databases">
        <title>Modified the classification status of verrucomicrobia.</title>
        <authorList>
            <person name="Feng X."/>
        </authorList>
    </citation>
    <scope>NUCLEOTIDE SEQUENCE</scope>
    <source>
        <strain evidence="1">KCTC 13126</strain>
    </source>
</reference>
<accession>A0A934VQQ0</accession>
<proteinExistence type="predicted"/>
<protein>
    <submittedName>
        <fullName evidence="1">dUTPase</fullName>
    </submittedName>
</protein>